<dbReference type="GO" id="GO:0000023">
    <property type="term" value="P:maltose metabolic process"/>
    <property type="evidence" value="ECO:0007669"/>
    <property type="project" value="UniProtKB-KW"/>
</dbReference>
<evidence type="ECO:0000256" key="6">
    <source>
        <dbReference type="ARBA" id="ARBA00022989"/>
    </source>
</evidence>
<dbReference type="PANTHER" id="PTHR48022:SF5">
    <property type="entry name" value="ALPHA-GLUCOSIDES PERMEASE MPH2-RELATED"/>
    <property type="match status" value="1"/>
</dbReference>
<dbReference type="Proteomes" id="UP000014071">
    <property type="component" value="Unassembled WGS sequence"/>
</dbReference>
<evidence type="ECO:0000256" key="8">
    <source>
        <dbReference type="ARBA" id="ARBA00026248"/>
    </source>
</evidence>
<evidence type="ECO:0000256" key="12">
    <source>
        <dbReference type="SAM" id="Phobius"/>
    </source>
</evidence>
<evidence type="ECO:0000313" key="15">
    <source>
        <dbReference type="Proteomes" id="UP000014071"/>
    </source>
</evidence>
<dbReference type="GeneID" id="24107259"/>
<feature type="domain" description="Major facilitator superfamily (MFS) profile" evidence="13">
    <location>
        <begin position="59"/>
        <end position="517"/>
    </location>
</feature>
<proteinExistence type="inferred from homology"/>
<keyword evidence="15" id="KW-1185">Reference proteome</keyword>
<dbReference type="eggNOG" id="KOG0254">
    <property type="taxonomic scope" value="Eukaryota"/>
</dbReference>
<dbReference type="PANTHER" id="PTHR48022">
    <property type="entry name" value="PLASTIDIC GLUCOSE TRANSPORTER 4"/>
    <property type="match status" value="1"/>
</dbReference>
<dbReference type="SUPFAM" id="SSF103473">
    <property type="entry name" value="MFS general substrate transporter"/>
    <property type="match status" value="1"/>
</dbReference>
<feature type="transmembrane region" description="Helical" evidence="12">
    <location>
        <begin position="233"/>
        <end position="251"/>
    </location>
</feature>
<comment type="similarity">
    <text evidence="2 10">Belongs to the major facilitator superfamily. Sugar transporter (TC 2.A.1.1) family.</text>
</comment>
<dbReference type="InterPro" id="IPR005829">
    <property type="entry name" value="Sugar_transporter_CS"/>
</dbReference>
<dbReference type="HOGENOM" id="CLU_001265_11_5_1"/>
<dbReference type="GO" id="GO:0005351">
    <property type="term" value="F:carbohydrate:proton symporter activity"/>
    <property type="evidence" value="ECO:0007669"/>
    <property type="project" value="TreeGrafter"/>
</dbReference>
<dbReference type="PROSITE" id="PS00217">
    <property type="entry name" value="SUGAR_TRANSPORT_2"/>
    <property type="match status" value="1"/>
</dbReference>
<keyword evidence="4" id="KW-0762">Sugar transport</keyword>
<keyword evidence="6 12" id="KW-1133">Transmembrane helix</keyword>
<dbReference type="GO" id="GO:0016020">
    <property type="term" value="C:membrane"/>
    <property type="evidence" value="ECO:0007669"/>
    <property type="project" value="UniProtKB-SubCell"/>
</dbReference>
<feature type="transmembrane region" description="Helical" evidence="12">
    <location>
        <begin position="495"/>
        <end position="513"/>
    </location>
</feature>
<feature type="compositionally biased region" description="Basic and acidic residues" evidence="11">
    <location>
        <begin position="617"/>
        <end position="626"/>
    </location>
</feature>
<dbReference type="InterPro" id="IPR003663">
    <property type="entry name" value="Sugar/inositol_transpt"/>
</dbReference>
<evidence type="ECO:0000256" key="9">
    <source>
        <dbReference type="ARBA" id="ARBA00049119"/>
    </source>
</evidence>
<evidence type="ECO:0000256" key="1">
    <source>
        <dbReference type="ARBA" id="ARBA00004141"/>
    </source>
</evidence>
<keyword evidence="7 12" id="KW-0472">Membrane</keyword>
<gene>
    <name evidence="14" type="ORF">PHSY_001964</name>
</gene>
<feature type="transmembrane region" description="Helical" evidence="12">
    <location>
        <begin position="394"/>
        <end position="415"/>
    </location>
</feature>
<evidence type="ECO:0000259" key="13">
    <source>
        <dbReference type="PROSITE" id="PS50850"/>
    </source>
</evidence>
<evidence type="ECO:0000256" key="5">
    <source>
        <dbReference type="ARBA" id="ARBA00022692"/>
    </source>
</evidence>
<comment type="subcellular location">
    <subcellularLocation>
        <location evidence="1">Membrane</location>
        <topology evidence="1">Multi-pass membrane protein</topology>
    </subcellularLocation>
</comment>
<dbReference type="FunFam" id="1.20.1250.20:FF:000254">
    <property type="entry name" value="MAL31p Maltose permease"/>
    <property type="match status" value="1"/>
</dbReference>
<dbReference type="InterPro" id="IPR020846">
    <property type="entry name" value="MFS_dom"/>
</dbReference>
<keyword evidence="8" id="KW-0462">Maltose metabolism</keyword>
<dbReference type="Pfam" id="PF00083">
    <property type="entry name" value="Sugar_tr"/>
    <property type="match status" value="1"/>
</dbReference>
<feature type="transmembrane region" description="Helical" evidence="12">
    <location>
        <begin position="369"/>
        <end position="387"/>
    </location>
</feature>
<dbReference type="InterPro" id="IPR050360">
    <property type="entry name" value="MFS_Sugar_Transporters"/>
</dbReference>
<evidence type="ECO:0000256" key="3">
    <source>
        <dbReference type="ARBA" id="ARBA00022448"/>
    </source>
</evidence>
<keyword evidence="5 12" id="KW-0812">Transmembrane</keyword>
<evidence type="ECO:0000256" key="2">
    <source>
        <dbReference type="ARBA" id="ARBA00010992"/>
    </source>
</evidence>
<evidence type="ECO:0000256" key="7">
    <source>
        <dbReference type="ARBA" id="ARBA00023136"/>
    </source>
</evidence>
<reference evidence="15" key="1">
    <citation type="journal article" date="2013" name="Genome Announc.">
        <title>Draft genome sequence of the basidiomycetous yeast-like fungus Pseudozyma hubeiensis SY62, which produces an abundant amount of the biosurfactant mannosylerythritol lipids.</title>
        <authorList>
            <person name="Konishi M."/>
            <person name="Hatada Y."/>
            <person name="Horiuchi J."/>
        </authorList>
    </citation>
    <scope>NUCLEOTIDE SEQUENCE [LARGE SCALE GENOMIC DNA]</scope>
    <source>
        <strain evidence="15">SY62</strain>
    </source>
</reference>
<feature type="region of interest" description="Disordered" evidence="11">
    <location>
        <begin position="617"/>
        <end position="637"/>
    </location>
</feature>
<feature type="transmembrane region" description="Helical" evidence="12">
    <location>
        <begin position="147"/>
        <end position="171"/>
    </location>
</feature>
<sequence>MLVDNNDVARLDADTRDKLIQKFGDRYDEVVKRSARSTKWQTSSTLRETFRRWPKSVVWSVLFSLAIVQIGYDSSILSSFFAQPAFTAKFGTCKLADDGSQDCEISAPWQQGLTNGAWIGGIIGLQLAGSVAERIGHLRLMMISTVLMLSFVFIPFFATSLPIFLAGQILMGIPWGGFQSLASAYASEICPVSLRPLLTTYVNLCWVFGQLLAAGVLRATVVRSDVWAWKIPYALQFFWPFPVFITCIFAPESPWWLTRHGKDEQAYKSLDRILSKQGLSAPEAEELVKDYQAMIQYTEALEQINENDQAVEKKNRYIDCFKGVDLRRTEIACWAWLIQITSGAPLQGYSTYFFSQAGLSTINAFNMSMGMYALGALGTISSWFLVNRVGRRQMYLWGQLVMFATMLVTGILGFVGQTTAVSWAIGAMLLICTFVYDLTVGPICFAIIAEVSSTRLRSKTIVLACNTYNIGLIVANILQAYMLNSDAWNLQAKTGLFWAGTCAISIVWTYFRLPELANRYVHKRNSTRRPLTNLQGSLLHNAMTWTRQTDTSSSRSVPEISLETFHTHFTFRLKSCRTYGELEVLFAAKVPARKFASTAIDQFQTIEQDVASADVEKSSVSEKGASDDEVAVAALPK</sequence>
<dbReference type="EMBL" id="DF238784">
    <property type="protein sequence ID" value="GAC94393.1"/>
    <property type="molecule type" value="Genomic_DNA"/>
</dbReference>
<organism evidence="14 15">
    <name type="scientific">Pseudozyma hubeiensis (strain SY62)</name>
    <name type="common">Yeast</name>
    <dbReference type="NCBI Taxonomy" id="1305764"/>
    <lineage>
        <taxon>Eukaryota</taxon>
        <taxon>Fungi</taxon>
        <taxon>Dikarya</taxon>
        <taxon>Basidiomycota</taxon>
        <taxon>Ustilaginomycotina</taxon>
        <taxon>Ustilaginomycetes</taxon>
        <taxon>Ustilaginales</taxon>
        <taxon>Ustilaginaceae</taxon>
        <taxon>Pseudozyma</taxon>
    </lineage>
</organism>
<dbReference type="PROSITE" id="PS50850">
    <property type="entry name" value="MFS"/>
    <property type="match status" value="1"/>
</dbReference>
<evidence type="ECO:0000256" key="10">
    <source>
        <dbReference type="RuleBase" id="RU003346"/>
    </source>
</evidence>
<keyword evidence="3 10" id="KW-0813">Transport</keyword>
<name>R9NZT0_PSEHS</name>
<feature type="transmembrane region" description="Helical" evidence="12">
    <location>
        <begin position="421"/>
        <end position="449"/>
    </location>
</feature>
<dbReference type="Gene3D" id="1.20.1250.20">
    <property type="entry name" value="MFS general substrate transporter like domains"/>
    <property type="match status" value="1"/>
</dbReference>
<comment type="catalytic activity">
    <reaction evidence="9">
        <text>myo-inositol(out) + H(+)(out) = myo-inositol(in) + H(+)(in)</text>
        <dbReference type="Rhea" id="RHEA:60364"/>
        <dbReference type="ChEBI" id="CHEBI:15378"/>
        <dbReference type="ChEBI" id="CHEBI:17268"/>
    </reaction>
</comment>
<dbReference type="OrthoDB" id="6612291at2759"/>
<accession>R9NZT0</accession>
<dbReference type="RefSeq" id="XP_012187980.1">
    <property type="nucleotide sequence ID" value="XM_012332590.1"/>
</dbReference>
<dbReference type="InterPro" id="IPR005828">
    <property type="entry name" value="MFS_sugar_transport-like"/>
</dbReference>
<dbReference type="AlphaFoldDB" id="R9NZT0"/>
<dbReference type="InterPro" id="IPR036259">
    <property type="entry name" value="MFS_trans_sf"/>
</dbReference>
<protein>
    <recommendedName>
        <fullName evidence="13">Major facilitator superfamily (MFS) profile domain-containing protein</fullName>
    </recommendedName>
</protein>
<evidence type="ECO:0000256" key="4">
    <source>
        <dbReference type="ARBA" id="ARBA00022597"/>
    </source>
</evidence>
<feature type="transmembrane region" description="Helical" evidence="12">
    <location>
        <begin position="461"/>
        <end position="483"/>
    </location>
</feature>
<evidence type="ECO:0000256" key="11">
    <source>
        <dbReference type="SAM" id="MobiDB-lite"/>
    </source>
</evidence>
<dbReference type="NCBIfam" id="TIGR00879">
    <property type="entry name" value="SP"/>
    <property type="match status" value="1"/>
</dbReference>
<evidence type="ECO:0000313" key="14">
    <source>
        <dbReference type="EMBL" id="GAC94393.1"/>
    </source>
</evidence>